<sequence length="76" mass="8800">MHAFVFSNLHLILIILIIYFKVFQTIISFEPLTARIAGRSLLMLCKKLYSAFFCINQLFGDSLLPMMHCMILLFPS</sequence>
<dbReference type="Gramene" id="KJB75783">
    <property type="protein sequence ID" value="KJB75783"/>
    <property type="gene ID" value="B456_012G057900"/>
</dbReference>
<dbReference type="EMBL" id="CM001751">
    <property type="protein sequence ID" value="KJB75783.1"/>
    <property type="molecule type" value="Genomic_DNA"/>
</dbReference>
<keyword evidence="1" id="KW-0472">Membrane</keyword>
<organism evidence="2 3">
    <name type="scientific">Gossypium raimondii</name>
    <name type="common">Peruvian cotton</name>
    <name type="synonym">Gossypium klotzschianum subsp. raimondii</name>
    <dbReference type="NCBI Taxonomy" id="29730"/>
    <lineage>
        <taxon>Eukaryota</taxon>
        <taxon>Viridiplantae</taxon>
        <taxon>Streptophyta</taxon>
        <taxon>Embryophyta</taxon>
        <taxon>Tracheophyta</taxon>
        <taxon>Spermatophyta</taxon>
        <taxon>Magnoliopsida</taxon>
        <taxon>eudicotyledons</taxon>
        <taxon>Gunneridae</taxon>
        <taxon>Pentapetalae</taxon>
        <taxon>rosids</taxon>
        <taxon>malvids</taxon>
        <taxon>Malvales</taxon>
        <taxon>Malvaceae</taxon>
        <taxon>Malvoideae</taxon>
        <taxon>Gossypium</taxon>
    </lineage>
</organism>
<keyword evidence="1" id="KW-1133">Transmembrane helix</keyword>
<keyword evidence="3" id="KW-1185">Reference proteome</keyword>
<accession>A0A0D2TJ72</accession>
<evidence type="ECO:0000313" key="2">
    <source>
        <dbReference type="EMBL" id="KJB75783.1"/>
    </source>
</evidence>
<dbReference type="Proteomes" id="UP000032304">
    <property type="component" value="Chromosome 12"/>
</dbReference>
<dbReference type="AlphaFoldDB" id="A0A0D2TJ72"/>
<evidence type="ECO:0000256" key="1">
    <source>
        <dbReference type="SAM" id="Phobius"/>
    </source>
</evidence>
<gene>
    <name evidence="2" type="ORF">B456_012G057900</name>
</gene>
<protein>
    <submittedName>
        <fullName evidence="2">Uncharacterized protein</fullName>
    </submittedName>
</protein>
<feature type="transmembrane region" description="Helical" evidence="1">
    <location>
        <begin position="48"/>
        <end position="74"/>
    </location>
</feature>
<evidence type="ECO:0000313" key="3">
    <source>
        <dbReference type="Proteomes" id="UP000032304"/>
    </source>
</evidence>
<reference evidence="2 3" key="1">
    <citation type="journal article" date="2012" name="Nature">
        <title>Repeated polyploidization of Gossypium genomes and the evolution of spinnable cotton fibres.</title>
        <authorList>
            <person name="Paterson A.H."/>
            <person name="Wendel J.F."/>
            <person name="Gundlach H."/>
            <person name="Guo H."/>
            <person name="Jenkins J."/>
            <person name="Jin D."/>
            <person name="Llewellyn D."/>
            <person name="Showmaker K.C."/>
            <person name="Shu S."/>
            <person name="Udall J."/>
            <person name="Yoo M.J."/>
            <person name="Byers R."/>
            <person name="Chen W."/>
            <person name="Doron-Faigenboim A."/>
            <person name="Duke M.V."/>
            <person name="Gong L."/>
            <person name="Grimwood J."/>
            <person name="Grover C."/>
            <person name="Grupp K."/>
            <person name="Hu G."/>
            <person name="Lee T.H."/>
            <person name="Li J."/>
            <person name="Lin L."/>
            <person name="Liu T."/>
            <person name="Marler B.S."/>
            <person name="Page J.T."/>
            <person name="Roberts A.W."/>
            <person name="Romanel E."/>
            <person name="Sanders W.S."/>
            <person name="Szadkowski E."/>
            <person name="Tan X."/>
            <person name="Tang H."/>
            <person name="Xu C."/>
            <person name="Wang J."/>
            <person name="Wang Z."/>
            <person name="Zhang D."/>
            <person name="Zhang L."/>
            <person name="Ashrafi H."/>
            <person name="Bedon F."/>
            <person name="Bowers J.E."/>
            <person name="Brubaker C.L."/>
            <person name="Chee P.W."/>
            <person name="Das S."/>
            <person name="Gingle A.R."/>
            <person name="Haigler C.H."/>
            <person name="Harker D."/>
            <person name="Hoffmann L.V."/>
            <person name="Hovav R."/>
            <person name="Jones D.C."/>
            <person name="Lemke C."/>
            <person name="Mansoor S."/>
            <person name="ur Rahman M."/>
            <person name="Rainville L.N."/>
            <person name="Rambani A."/>
            <person name="Reddy U.K."/>
            <person name="Rong J.K."/>
            <person name="Saranga Y."/>
            <person name="Scheffler B.E."/>
            <person name="Scheffler J.A."/>
            <person name="Stelly D.M."/>
            <person name="Triplett B.A."/>
            <person name="Van Deynze A."/>
            <person name="Vaslin M.F."/>
            <person name="Waghmare V.N."/>
            <person name="Walford S.A."/>
            <person name="Wright R.J."/>
            <person name="Zaki E.A."/>
            <person name="Zhang T."/>
            <person name="Dennis E.S."/>
            <person name="Mayer K.F."/>
            <person name="Peterson D.G."/>
            <person name="Rokhsar D.S."/>
            <person name="Wang X."/>
            <person name="Schmutz J."/>
        </authorList>
    </citation>
    <scope>NUCLEOTIDE SEQUENCE [LARGE SCALE GENOMIC DNA]</scope>
</reference>
<keyword evidence="1" id="KW-0812">Transmembrane</keyword>
<name>A0A0D2TJ72_GOSRA</name>
<feature type="transmembrane region" description="Helical" evidence="1">
    <location>
        <begin position="6"/>
        <end position="27"/>
    </location>
</feature>
<proteinExistence type="predicted"/>